<dbReference type="PANTHER" id="PTHR38926">
    <property type="entry name" value="F-BOX DOMAIN CONTAINING PROTEIN, EXPRESSED"/>
    <property type="match status" value="1"/>
</dbReference>
<evidence type="ECO:0008006" key="3">
    <source>
        <dbReference type="Google" id="ProtNLM"/>
    </source>
</evidence>
<evidence type="ECO:0000313" key="1">
    <source>
        <dbReference type="EMBL" id="TDL15769.1"/>
    </source>
</evidence>
<protein>
    <recommendedName>
        <fullName evidence="3">F-box domain-containing protein</fullName>
    </recommendedName>
</protein>
<dbReference type="VEuPathDB" id="FungiDB:BD410DRAFT_822996"/>
<dbReference type="STRING" id="50990.A0A4Y7PMF7"/>
<gene>
    <name evidence="1" type="ORF">BD410DRAFT_822996</name>
</gene>
<organism evidence="1 2">
    <name type="scientific">Rickenella mellea</name>
    <dbReference type="NCBI Taxonomy" id="50990"/>
    <lineage>
        <taxon>Eukaryota</taxon>
        <taxon>Fungi</taxon>
        <taxon>Dikarya</taxon>
        <taxon>Basidiomycota</taxon>
        <taxon>Agaricomycotina</taxon>
        <taxon>Agaricomycetes</taxon>
        <taxon>Hymenochaetales</taxon>
        <taxon>Rickenellaceae</taxon>
        <taxon>Rickenella</taxon>
    </lineage>
</organism>
<dbReference type="EMBL" id="ML170262">
    <property type="protein sequence ID" value="TDL15769.1"/>
    <property type="molecule type" value="Genomic_DNA"/>
</dbReference>
<dbReference type="SUPFAM" id="SSF52047">
    <property type="entry name" value="RNI-like"/>
    <property type="match status" value="1"/>
</dbReference>
<reference evidence="1 2" key="1">
    <citation type="submission" date="2018-06" db="EMBL/GenBank/DDBJ databases">
        <title>A transcriptomic atlas of mushroom development highlights an independent origin of complex multicellularity.</title>
        <authorList>
            <consortium name="DOE Joint Genome Institute"/>
            <person name="Krizsan K."/>
            <person name="Almasi E."/>
            <person name="Merenyi Z."/>
            <person name="Sahu N."/>
            <person name="Viragh M."/>
            <person name="Koszo T."/>
            <person name="Mondo S."/>
            <person name="Kiss B."/>
            <person name="Balint B."/>
            <person name="Kues U."/>
            <person name="Barry K."/>
            <person name="Hegedus J.C."/>
            <person name="Henrissat B."/>
            <person name="Johnson J."/>
            <person name="Lipzen A."/>
            <person name="Ohm R."/>
            <person name="Nagy I."/>
            <person name="Pangilinan J."/>
            <person name="Yan J."/>
            <person name="Xiong Y."/>
            <person name="Grigoriev I.V."/>
            <person name="Hibbett D.S."/>
            <person name="Nagy L.G."/>
        </authorList>
    </citation>
    <scope>NUCLEOTIDE SEQUENCE [LARGE SCALE GENOMIC DNA]</scope>
    <source>
        <strain evidence="1 2">SZMC22713</strain>
    </source>
</reference>
<dbReference type="PANTHER" id="PTHR38926:SF5">
    <property type="entry name" value="F-BOX AND LEUCINE-RICH REPEAT PROTEIN 6"/>
    <property type="match status" value="1"/>
</dbReference>
<evidence type="ECO:0000313" key="2">
    <source>
        <dbReference type="Proteomes" id="UP000294933"/>
    </source>
</evidence>
<sequence length="547" mass="62522">MHRVLTIPELLDIIFCSTDELANARSVSVCKTWSGVALDTLWRDVHGLPRLFSLLAPVRRSSFYGFQRSIEPSDWTRFNAVAHRVKYLTVEDLNGDVFCEEDLGEVSTTRQTFHILPHLIQLTLNTRNEDEFWFSVIFLHQNLQRLVLKIPDKVVPKRFFAEVSLRSAKLCYLDLRMTIPVRTVEAELTDMLSTLTDLKTVVMPRYTISSSVMSSLSRLPNLGTIQFEYFSYQGSGDPADVQPFCPVMREGAFPSLWDLSCYSTLCDMSSFFMAKYAPVNITSLYVHTLSIETPLSFSECLTALSQTCQMLKYLGLYLILDGSAQIQVEDSYNLSFKDLCPILDFPHLTTFDLTHYRPLDITDDDMDRLARNWPSLESLKLNAEPVILDNPKITFASLSSLAQHCPNLTRLGLYLNPSPHDLPKPGMPFKMLKSLEFGTSPIQSEDHAALYLSEICPLSCTVEVGVTWTDELKSGIIDNEDVADGEMRRRWECWEQVRDILPLLIKLRREERERSQDLEREVHDLRMRVQILEDFRALPGSPGCIYG</sequence>
<accession>A0A4Y7PMF7</accession>
<dbReference type="AlphaFoldDB" id="A0A4Y7PMF7"/>
<dbReference type="Gene3D" id="3.80.10.10">
    <property type="entry name" value="Ribonuclease Inhibitor"/>
    <property type="match status" value="1"/>
</dbReference>
<dbReference type="OrthoDB" id="2447803at2759"/>
<dbReference type="InterPro" id="IPR032675">
    <property type="entry name" value="LRR_dom_sf"/>
</dbReference>
<keyword evidence="2" id="KW-1185">Reference proteome</keyword>
<proteinExistence type="predicted"/>
<dbReference type="Proteomes" id="UP000294933">
    <property type="component" value="Unassembled WGS sequence"/>
</dbReference>
<name>A0A4Y7PMF7_9AGAM</name>